<dbReference type="InterPro" id="IPR000847">
    <property type="entry name" value="LysR_HTH_N"/>
</dbReference>
<dbReference type="GO" id="GO:0005829">
    <property type="term" value="C:cytosol"/>
    <property type="evidence" value="ECO:0007669"/>
    <property type="project" value="TreeGrafter"/>
</dbReference>
<comment type="caution">
    <text evidence="6">The sequence shown here is derived from an EMBL/GenBank/DDBJ whole genome shotgun (WGS) entry which is preliminary data.</text>
</comment>
<name>A0A939D6E8_CLOAM</name>
<dbReference type="InterPro" id="IPR005119">
    <property type="entry name" value="LysR_subst-bd"/>
</dbReference>
<feature type="domain" description="HTH lysR-type" evidence="5">
    <location>
        <begin position="1"/>
        <end position="58"/>
    </location>
</feature>
<dbReference type="GO" id="GO:0003700">
    <property type="term" value="F:DNA-binding transcription factor activity"/>
    <property type="evidence" value="ECO:0007669"/>
    <property type="project" value="InterPro"/>
</dbReference>
<evidence type="ECO:0000313" key="7">
    <source>
        <dbReference type="Proteomes" id="UP000664545"/>
    </source>
</evidence>
<evidence type="ECO:0000256" key="1">
    <source>
        <dbReference type="ARBA" id="ARBA00009437"/>
    </source>
</evidence>
<dbReference type="Pfam" id="PF03466">
    <property type="entry name" value="LysR_substrate"/>
    <property type="match status" value="1"/>
</dbReference>
<dbReference type="InterPro" id="IPR036388">
    <property type="entry name" value="WH-like_DNA-bd_sf"/>
</dbReference>
<dbReference type="EMBL" id="JAFJZZ010000001">
    <property type="protein sequence ID" value="MBN7772082.1"/>
    <property type="molecule type" value="Genomic_DNA"/>
</dbReference>
<gene>
    <name evidence="6" type="ORF">JYB65_01795</name>
</gene>
<evidence type="ECO:0000313" key="6">
    <source>
        <dbReference type="EMBL" id="MBN7772082.1"/>
    </source>
</evidence>
<reference evidence="6" key="1">
    <citation type="submission" date="2021-02" db="EMBL/GenBank/DDBJ databases">
        <title>Abyssanaerobacter marinus gen.nov., sp., nov, anaerobic bacterium isolated from the Onnuri vent field of Indian Ocean and suggestion of Mogibacteriaceae fam. nov., and proposal of reclassification of ambiguous this family's genus member.</title>
        <authorList>
            <person name="Kim Y.J."/>
            <person name="Yang J.-A."/>
        </authorList>
    </citation>
    <scope>NUCLEOTIDE SEQUENCE</scope>
    <source>
        <strain evidence="6">DSM 2634</strain>
    </source>
</reference>
<dbReference type="AlphaFoldDB" id="A0A939D6E8"/>
<dbReference type="SUPFAM" id="SSF53850">
    <property type="entry name" value="Periplasmic binding protein-like II"/>
    <property type="match status" value="1"/>
</dbReference>
<dbReference type="PANTHER" id="PTHR30419:SF24">
    <property type="entry name" value="HTH-TYPE TRANSCRIPTIONAL REGULATOR CZCR"/>
    <property type="match status" value="1"/>
</dbReference>
<keyword evidence="4" id="KW-0804">Transcription</keyword>
<protein>
    <submittedName>
        <fullName evidence="6">LysR family transcriptional regulator</fullName>
    </submittedName>
</protein>
<dbReference type="Proteomes" id="UP000664545">
    <property type="component" value="Unassembled WGS sequence"/>
</dbReference>
<proteinExistence type="inferred from homology"/>
<keyword evidence="3" id="KW-0238">DNA-binding</keyword>
<evidence type="ECO:0000256" key="4">
    <source>
        <dbReference type="ARBA" id="ARBA00023163"/>
    </source>
</evidence>
<evidence type="ECO:0000259" key="5">
    <source>
        <dbReference type="PROSITE" id="PS50931"/>
    </source>
</evidence>
<dbReference type="Gene3D" id="1.10.10.10">
    <property type="entry name" value="Winged helix-like DNA-binding domain superfamily/Winged helix DNA-binding domain"/>
    <property type="match status" value="1"/>
</dbReference>
<dbReference type="Gene3D" id="3.40.190.290">
    <property type="match status" value="1"/>
</dbReference>
<sequence>MDTKKYEVLLHTIDKGSFIKTCEDMGYTQSGITHMMNSLENEIGFSLLQRSNKGVQLTPEGKQVLPTIRELVKLNDKLNQEFDLIKGLETGKVRIGSFVTVASVWLPRVIQTFQERYPGIQIELFEENSIWRLEEWLQEGFIDICFFSKQPYHNFEWIDLKKDPYLAVLPANHPFAKLNQVPVEAFVGESFLMFRSLDGPDRDISRYFERNGIPLKSKYSCSSDFSVVFMIEHNLGISMIPELILEKILHSQIINVVTKPLFPHVYRQLGLAVRSFQNISPAMERFIKCTKDVLLGEE</sequence>
<dbReference type="InterPro" id="IPR050950">
    <property type="entry name" value="HTH-type_LysR_regulators"/>
</dbReference>
<dbReference type="SUPFAM" id="SSF46785">
    <property type="entry name" value="Winged helix' DNA-binding domain"/>
    <property type="match status" value="1"/>
</dbReference>
<dbReference type="CDD" id="cd05466">
    <property type="entry name" value="PBP2_LTTR_substrate"/>
    <property type="match status" value="1"/>
</dbReference>
<dbReference type="Pfam" id="PF00126">
    <property type="entry name" value="HTH_1"/>
    <property type="match status" value="1"/>
</dbReference>
<keyword evidence="7" id="KW-1185">Reference proteome</keyword>
<comment type="similarity">
    <text evidence="1">Belongs to the LysR transcriptional regulatory family.</text>
</comment>
<keyword evidence="2" id="KW-0805">Transcription regulation</keyword>
<dbReference type="PANTHER" id="PTHR30419">
    <property type="entry name" value="HTH-TYPE TRANSCRIPTIONAL REGULATOR YBHD"/>
    <property type="match status" value="1"/>
</dbReference>
<dbReference type="GO" id="GO:0003677">
    <property type="term" value="F:DNA binding"/>
    <property type="evidence" value="ECO:0007669"/>
    <property type="project" value="UniProtKB-KW"/>
</dbReference>
<dbReference type="PROSITE" id="PS50931">
    <property type="entry name" value="HTH_LYSR"/>
    <property type="match status" value="1"/>
</dbReference>
<organism evidence="6 7">
    <name type="scientific">Clostridium aminobutyricum</name>
    <dbReference type="NCBI Taxonomy" id="33953"/>
    <lineage>
        <taxon>Bacteria</taxon>
        <taxon>Bacillati</taxon>
        <taxon>Bacillota</taxon>
        <taxon>Clostridia</taxon>
        <taxon>Eubacteriales</taxon>
        <taxon>Clostridiaceae</taxon>
        <taxon>Clostridium</taxon>
    </lineage>
</organism>
<dbReference type="RefSeq" id="WP_206580859.1">
    <property type="nucleotide sequence ID" value="NZ_JAFJZZ010000001.1"/>
</dbReference>
<accession>A0A939D6E8</accession>
<dbReference type="InterPro" id="IPR036390">
    <property type="entry name" value="WH_DNA-bd_sf"/>
</dbReference>
<evidence type="ECO:0000256" key="3">
    <source>
        <dbReference type="ARBA" id="ARBA00023125"/>
    </source>
</evidence>
<evidence type="ECO:0000256" key="2">
    <source>
        <dbReference type="ARBA" id="ARBA00023015"/>
    </source>
</evidence>